<dbReference type="EMBL" id="KN818270">
    <property type="protein sequence ID" value="KIL62513.1"/>
    <property type="molecule type" value="Genomic_DNA"/>
</dbReference>
<keyword evidence="2" id="KW-1185">Reference proteome</keyword>
<protein>
    <submittedName>
        <fullName evidence="1">Uncharacterized protein</fullName>
    </submittedName>
</protein>
<sequence>MRETSKFYRVRRDVLEDGRAESVYTSFETSDGSTERCINSTVHLLCGTSAALSRLLTYAATAAAPLAFCMSGPTSCLGELSTQRPNLTRKWFCGRLGLE</sequence>
<name>A0A0C2X1G0_AMAMK</name>
<evidence type="ECO:0000313" key="2">
    <source>
        <dbReference type="Proteomes" id="UP000054549"/>
    </source>
</evidence>
<proteinExistence type="predicted"/>
<gene>
    <name evidence="1" type="ORF">M378DRAFT_165717</name>
</gene>
<organism evidence="1 2">
    <name type="scientific">Amanita muscaria (strain Koide BX008)</name>
    <dbReference type="NCBI Taxonomy" id="946122"/>
    <lineage>
        <taxon>Eukaryota</taxon>
        <taxon>Fungi</taxon>
        <taxon>Dikarya</taxon>
        <taxon>Basidiomycota</taxon>
        <taxon>Agaricomycotina</taxon>
        <taxon>Agaricomycetes</taxon>
        <taxon>Agaricomycetidae</taxon>
        <taxon>Agaricales</taxon>
        <taxon>Pluteineae</taxon>
        <taxon>Amanitaceae</taxon>
        <taxon>Amanita</taxon>
    </lineage>
</organism>
<reference evidence="1 2" key="1">
    <citation type="submission" date="2014-04" db="EMBL/GenBank/DDBJ databases">
        <title>Evolutionary Origins and Diversification of the Mycorrhizal Mutualists.</title>
        <authorList>
            <consortium name="DOE Joint Genome Institute"/>
            <consortium name="Mycorrhizal Genomics Consortium"/>
            <person name="Kohler A."/>
            <person name="Kuo A."/>
            <person name="Nagy L.G."/>
            <person name="Floudas D."/>
            <person name="Copeland A."/>
            <person name="Barry K.W."/>
            <person name="Cichocki N."/>
            <person name="Veneault-Fourrey C."/>
            <person name="LaButti K."/>
            <person name="Lindquist E.A."/>
            <person name="Lipzen A."/>
            <person name="Lundell T."/>
            <person name="Morin E."/>
            <person name="Murat C."/>
            <person name="Riley R."/>
            <person name="Ohm R."/>
            <person name="Sun H."/>
            <person name="Tunlid A."/>
            <person name="Henrissat B."/>
            <person name="Grigoriev I.V."/>
            <person name="Hibbett D.S."/>
            <person name="Martin F."/>
        </authorList>
    </citation>
    <scope>NUCLEOTIDE SEQUENCE [LARGE SCALE GENOMIC DNA]</scope>
    <source>
        <strain evidence="1 2">Koide BX008</strain>
    </source>
</reference>
<dbReference type="InParanoid" id="A0A0C2X1G0"/>
<dbReference type="Proteomes" id="UP000054549">
    <property type="component" value="Unassembled WGS sequence"/>
</dbReference>
<accession>A0A0C2X1G0</accession>
<evidence type="ECO:0000313" key="1">
    <source>
        <dbReference type="EMBL" id="KIL62513.1"/>
    </source>
</evidence>
<dbReference type="AlphaFoldDB" id="A0A0C2X1G0"/>
<dbReference type="HOGENOM" id="CLU_2319814_0_0_1"/>